<proteinExistence type="predicted"/>
<accession>A0A821I1G9</accession>
<organism evidence="1 2">
    <name type="scientific">Rotaria magnacalcarata</name>
    <dbReference type="NCBI Taxonomy" id="392030"/>
    <lineage>
        <taxon>Eukaryota</taxon>
        <taxon>Metazoa</taxon>
        <taxon>Spiralia</taxon>
        <taxon>Gnathifera</taxon>
        <taxon>Rotifera</taxon>
        <taxon>Eurotatoria</taxon>
        <taxon>Bdelloidea</taxon>
        <taxon>Philodinida</taxon>
        <taxon>Philodinidae</taxon>
        <taxon>Rotaria</taxon>
    </lineage>
</organism>
<comment type="caution">
    <text evidence="1">The sequence shown here is derived from an EMBL/GenBank/DDBJ whole genome shotgun (WGS) entry which is preliminary data.</text>
</comment>
<gene>
    <name evidence="1" type="ORF">OVN521_LOCUS48186</name>
</gene>
<dbReference type="Proteomes" id="UP000663866">
    <property type="component" value="Unassembled WGS sequence"/>
</dbReference>
<evidence type="ECO:0000313" key="1">
    <source>
        <dbReference type="EMBL" id="CAF4694665.1"/>
    </source>
</evidence>
<reference evidence="1" key="1">
    <citation type="submission" date="2021-02" db="EMBL/GenBank/DDBJ databases">
        <authorList>
            <person name="Nowell W R."/>
        </authorList>
    </citation>
    <scope>NUCLEOTIDE SEQUENCE</scope>
</reference>
<sequence>MPTDSYADGNSGYHKFVRLTFLTAIKAAEQSNKMIENGHLAVIYDKNPMENRGYAAAMADIFDEATYS</sequence>
<keyword evidence="2" id="KW-1185">Reference proteome</keyword>
<evidence type="ECO:0000313" key="2">
    <source>
        <dbReference type="Proteomes" id="UP000663866"/>
    </source>
</evidence>
<name>A0A821I1G9_9BILA</name>
<feature type="non-terminal residue" evidence="1">
    <location>
        <position position="68"/>
    </location>
</feature>
<protein>
    <submittedName>
        <fullName evidence="1">Uncharacterized protein</fullName>
    </submittedName>
</protein>
<dbReference type="EMBL" id="CAJOBG010098915">
    <property type="protein sequence ID" value="CAF4694665.1"/>
    <property type="molecule type" value="Genomic_DNA"/>
</dbReference>
<dbReference type="AlphaFoldDB" id="A0A821I1G9"/>